<dbReference type="GO" id="GO:0042167">
    <property type="term" value="P:heme catabolic process"/>
    <property type="evidence" value="ECO:0007669"/>
    <property type="project" value="TreeGrafter"/>
</dbReference>
<dbReference type="GO" id="GO:0006979">
    <property type="term" value="P:response to oxidative stress"/>
    <property type="evidence" value="ECO:0007669"/>
    <property type="project" value="TreeGrafter"/>
</dbReference>
<dbReference type="GO" id="GO:0020037">
    <property type="term" value="F:heme binding"/>
    <property type="evidence" value="ECO:0007669"/>
    <property type="project" value="TreeGrafter"/>
</dbReference>
<dbReference type="SUPFAM" id="SSF48613">
    <property type="entry name" value="Heme oxygenase-like"/>
    <property type="match status" value="1"/>
</dbReference>
<feature type="binding site" evidence="4">
    <location>
        <position position="20"/>
    </location>
    <ligand>
        <name>heme b</name>
        <dbReference type="ChEBI" id="CHEBI:60344"/>
    </ligand>
</feature>
<feature type="binding site" evidence="4">
    <location>
        <position position="133"/>
    </location>
    <ligand>
        <name>heme b</name>
        <dbReference type="ChEBI" id="CHEBI:60344"/>
    </ligand>
</feature>
<evidence type="ECO:0000256" key="3">
    <source>
        <dbReference type="ARBA" id="ARBA00023004"/>
    </source>
</evidence>
<dbReference type="GO" id="GO:0046872">
    <property type="term" value="F:metal ion binding"/>
    <property type="evidence" value="ECO:0007669"/>
    <property type="project" value="UniProtKB-KW"/>
</dbReference>
<evidence type="ECO:0000313" key="7">
    <source>
        <dbReference type="Proteomes" id="UP000619260"/>
    </source>
</evidence>
<keyword evidence="7" id="KW-1185">Reference proteome</keyword>
<evidence type="ECO:0000256" key="2">
    <source>
        <dbReference type="ARBA" id="ARBA00022723"/>
    </source>
</evidence>
<dbReference type="InterPro" id="IPR016053">
    <property type="entry name" value="Haem_Oase-like"/>
</dbReference>
<dbReference type="PANTHER" id="PTHR10720:SF0">
    <property type="entry name" value="HEME OXYGENASE"/>
    <property type="match status" value="1"/>
</dbReference>
<evidence type="ECO:0000313" key="6">
    <source>
        <dbReference type="EMBL" id="GIJ51631.1"/>
    </source>
</evidence>
<evidence type="ECO:0000256" key="1">
    <source>
        <dbReference type="ARBA" id="ARBA00022617"/>
    </source>
</evidence>
<dbReference type="GO" id="GO:0006788">
    <property type="term" value="P:heme oxidation"/>
    <property type="evidence" value="ECO:0007669"/>
    <property type="project" value="InterPro"/>
</dbReference>
<dbReference type="PANTHER" id="PTHR10720">
    <property type="entry name" value="HEME OXYGENASE"/>
    <property type="match status" value="1"/>
</dbReference>
<dbReference type="AlphaFoldDB" id="A0A8J3YU95"/>
<protein>
    <submittedName>
        <fullName evidence="6">Biliverdin-producing heme oxygenase</fullName>
    </submittedName>
</protein>
<keyword evidence="2 5" id="KW-0479">Metal-binding</keyword>
<feature type="binding site" description="axial binding residue" evidence="5">
    <location>
        <position position="27"/>
    </location>
    <ligand>
        <name>heme b</name>
        <dbReference type="ChEBI" id="CHEBI:60344"/>
    </ligand>
    <ligandPart>
        <name>Fe</name>
        <dbReference type="ChEBI" id="CHEBI:18248"/>
    </ligandPart>
</feature>
<proteinExistence type="predicted"/>
<dbReference type="Proteomes" id="UP000619260">
    <property type="component" value="Unassembled WGS sequence"/>
</dbReference>
<organism evidence="6 7">
    <name type="scientific">Virgisporangium aliadipatigenens</name>
    <dbReference type="NCBI Taxonomy" id="741659"/>
    <lineage>
        <taxon>Bacteria</taxon>
        <taxon>Bacillati</taxon>
        <taxon>Actinomycetota</taxon>
        <taxon>Actinomycetes</taxon>
        <taxon>Micromonosporales</taxon>
        <taxon>Micromonosporaceae</taxon>
        <taxon>Virgisporangium</taxon>
    </lineage>
</organism>
<dbReference type="InterPro" id="IPR002051">
    <property type="entry name" value="Haem_Oase"/>
</dbReference>
<evidence type="ECO:0000256" key="4">
    <source>
        <dbReference type="PIRSR" id="PIRSR000343-1"/>
    </source>
</evidence>
<dbReference type="GO" id="GO:0004392">
    <property type="term" value="F:heme oxygenase (decyclizing) activity"/>
    <property type="evidence" value="ECO:0007669"/>
    <property type="project" value="InterPro"/>
</dbReference>
<dbReference type="EMBL" id="BOPF01000051">
    <property type="protein sequence ID" value="GIJ51631.1"/>
    <property type="molecule type" value="Genomic_DNA"/>
</dbReference>
<gene>
    <name evidence="6" type="ORF">Val02_85170</name>
</gene>
<name>A0A8J3YU95_9ACTN</name>
<dbReference type="PIRSF" id="PIRSF000343">
    <property type="entry name" value="Haem_Oase"/>
    <property type="match status" value="1"/>
</dbReference>
<dbReference type="PRINTS" id="PR00088">
    <property type="entry name" value="HAEMOXYGNASE"/>
</dbReference>
<accession>A0A8J3YU95</accession>
<reference evidence="6" key="1">
    <citation type="submission" date="2021-01" db="EMBL/GenBank/DDBJ databases">
        <title>Whole genome shotgun sequence of Virgisporangium aliadipatigenens NBRC 105644.</title>
        <authorList>
            <person name="Komaki H."/>
            <person name="Tamura T."/>
        </authorList>
    </citation>
    <scope>NUCLEOTIDE SEQUENCE</scope>
    <source>
        <strain evidence="6">NBRC 105644</strain>
    </source>
</reference>
<dbReference type="Gene3D" id="1.20.910.10">
    <property type="entry name" value="Heme oxygenase-like"/>
    <property type="match status" value="1"/>
</dbReference>
<keyword evidence="3 5" id="KW-0408">Iron</keyword>
<comment type="caution">
    <text evidence="6">The sequence shown here is derived from an EMBL/GenBank/DDBJ whole genome shotgun (WGS) entry which is preliminary data.</text>
</comment>
<feature type="binding site" evidence="4">
    <location>
        <position position="178"/>
    </location>
    <ligand>
        <name>heme b</name>
        <dbReference type="ChEBI" id="CHEBI:60344"/>
    </ligand>
</feature>
<sequence length="220" mass="23777">MTGDGTVAGDPVPAFSAILREQTRSEHRHAETTPYADALARGQVDRAGFAMLVRQHHAIYEALESASDALRDDAVAGPFVIDELRRLPALVVDLHAAHGADWATLPVLPATAEYVAAIEATVEAPHRFIAHHYVRYLGDLSGGQIVMRMLERAGLGGAASFYVFDGIPHKPHFKARYRGLLDEAPLSDAQRAEVIGEARAAFRHNSAVFHDLGGFIPQAA</sequence>
<keyword evidence="1 4" id="KW-0349">Heme</keyword>
<evidence type="ECO:0000256" key="5">
    <source>
        <dbReference type="PIRSR" id="PIRSR000343-2"/>
    </source>
</evidence>
<dbReference type="Pfam" id="PF01126">
    <property type="entry name" value="Heme_oxygenase"/>
    <property type="match status" value="1"/>
</dbReference>
<dbReference type="CDD" id="cd19165">
    <property type="entry name" value="HemeO"/>
    <property type="match status" value="1"/>
</dbReference>
<dbReference type="InterPro" id="IPR016084">
    <property type="entry name" value="Haem_Oase-like_multi-hlx"/>
</dbReference>